<evidence type="ECO:0000256" key="4">
    <source>
        <dbReference type="ARBA" id="ARBA00022525"/>
    </source>
</evidence>
<dbReference type="EMBL" id="JAVFKN010000002">
    <property type="protein sequence ID" value="MDQ5767573.1"/>
    <property type="molecule type" value="Genomic_DNA"/>
</dbReference>
<comment type="subcellular location">
    <subcellularLocation>
        <location evidence="2">Secreted</location>
    </subcellularLocation>
</comment>
<dbReference type="InterPro" id="IPR001343">
    <property type="entry name" value="Hemolysn_Ca-bd"/>
</dbReference>
<dbReference type="Gene3D" id="3.40.390.10">
    <property type="entry name" value="Collagenase (Catalytic Domain)"/>
    <property type="match status" value="1"/>
</dbReference>
<evidence type="ECO:0000256" key="10">
    <source>
        <dbReference type="ARBA" id="ARBA00022837"/>
    </source>
</evidence>
<dbReference type="Gene3D" id="2.150.10.10">
    <property type="entry name" value="Serralysin-like metalloprotease, C-terminal"/>
    <property type="match status" value="1"/>
</dbReference>
<keyword evidence="4" id="KW-0964">Secreted</keyword>
<dbReference type="GO" id="GO:0006508">
    <property type="term" value="P:proteolysis"/>
    <property type="evidence" value="ECO:0007669"/>
    <property type="project" value="UniProtKB-KW"/>
</dbReference>
<dbReference type="Pfam" id="PF13946">
    <property type="entry name" value="DUF4214"/>
    <property type="match status" value="1"/>
</dbReference>
<evidence type="ECO:0000313" key="14">
    <source>
        <dbReference type="EMBL" id="WML88545.1"/>
    </source>
</evidence>
<evidence type="ECO:0000256" key="8">
    <source>
        <dbReference type="ARBA" id="ARBA00022801"/>
    </source>
</evidence>
<keyword evidence="15" id="KW-1185">Reference proteome</keyword>
<dbReference type="GO" id="GO:0004222">
    <property type="term" value="F:metalloendopeptidase activity"/>
    <property type="evidence" value="ECO:0007669"/>
    <property type="project" value="InterPro"/>
</dbReference>
<dbReference type="GO" id="GO:0008270">
    <property type="term" value="F:zinc ion binding"/>
    <property type="evidence" value="ECO:0007669"/>
    <property type="project" value="InterPro"/>
</dbReference>
<dbReference type="Pfam" id="PF08548">
    <property type="entry name" value="Peptidase_M10_C"/>
    <property type="match status" value="2"/>
</dbReference>
<dbReference type="Pfam" id="PF00413">
    <property type="entry name" value="Peptidase_M10"/>
    <property type="match status" value="1"/>
</dbReference>
<accession>A0AA51MR46</accession>
<reference evidence="14 15" key="1">
    <citation type="submission" date="2023-08" db="EMBL/GenBank/DDBJ databases">
        <title>New molecular markers tilS and rpoB for phylogenetic and monitoring studies of the genus Thiothrix biodiversity.</title>
        <authorList>
            <person name="Ravin N.V."/>
            <person name="Smolyakov D."/>
            <person name="Markov N.D."/>
            <person name="Beletsky A.V."/>
            <person name="Mardanov A.V."/>
            <person name="Rudenko T.S."/>
            <person name="Grabovich M.Y."/>
        </authorList>
    </citation>
    <scope>NUCLEOTIDE SEQUENCE</scope>
    <source>
        <strain evidence="14">DNT52</strain>
        <strain evidence="13 15">H33</strain>
    </source>
</reference>
<evidence type="ECO:0000256" key="9">
    <source>
        <dbReference type="ARBA" id="ARBA00022833"/>
    </source>
</evidence>
<gene>
    <name evidence="13" type="ORF">RCC75_03495</name>
    <name evidence="14" type="ORF">RCG00_09240</name>
</gene>
<dbReference type="InterPro" id="IPR024079">
    <property type="entry name" value="MetalloPept_cat_dom_sf"/>
</dbReference>
<dbReference type="InterPro" id="IPR013858">
    <property type="entry name" value="Peptidase_M10B_C"/>
</dbReference>
<dbReference type="InterPro" id="IPR001818">
    <property type="entry name" value="Pept_M10_metallopeptidase"/>
</dbReference>
<dbReference type="AlphaFoldDB" id="A0AA51MR46"/>
<organism evidence="14">
    <name type="scientific">Thiothrix subterranea</name>
    <dbReference type="NCBI Taxonomy" id="2735563"/>
    <lineage>
        <taxon>Bacteria</taxon>
        <taxon>Pseudomonadati</taxon>
        <taxon>Pseudomonadota</taxon>
        <taxon>Gammaproteobacteria</taxon>
        <taxon>Thiotrichales</taxon>
        <taxon>Thiotrichaceae</taxon>
        <taxon>Thiothrix</taxon>
    </lineage>
</organism>
<dbReference type="PANTHER" id="PTHR10201:SF323">
    <property type="entry name" value="MATRIX METALLOPROTEINASE-21"/>
    <property type="match status" value="1"/>
</dbReference>
<keyword evidence="7" id="KW-0677">Repeat</keyword>
<evidence type="ECO:0000259" key="12">
    <source>
        <dbReference type="SMART" id="SM00235"/>
    </source>
</evidence>
<comment type="similarity">
    <text evidence="3">Belongs to the peptidase M10B family.</text>
</comment>
<dbReference type="InterPro" id="IPR006026">
    <property type="entry name" value="Peptidase_Metallo"/>
</dbReference>
<keyword evidence="6" id="KW-0479">Metal-binding</keyword>
<evidence type="ECO:0000256" key="3">
    <source>
        <dbReference type="ARBA" id="ARBA00009490"/>
    </source>
</evidence>
<keyword evidence="9" id="KW-0862">Zinc</keyword>
<dbReference type="PRINTS" id="PR00313">
    <property type="entry name" value="CABNDNGRPT"/>
</dbReference>
<comment type="cofactor">
    <cofactor evidence="1">
        <name>Ca(2+)</name>
        <dbReference type="ChEBI" id="CHEBI:29108"/>
    </cofactor>
</comment>
<evidence type="ECO:0000256" key="2">
    <source>
        <dbReference type="ARBA" id="ARBA00004613"/>
    </source>
</evidence>
<dbReference type="InterPro" id="IPR034033">
    <property type="entry name" value="Serralysin-like"/>
</dbReference>
<keyword evidence="10" id="KW-0106">Calcium</keyword>
<dbReference type="GO" id="GO:0031012">
    <property type="term" value="C:extracellular matrix"/>
    <property type="evidence" value="ECO:0007669"/>
    <property type="project" value="InterPro"/>
</dbReference>
<feature type="domain" description="Peptidase metallopeptidase" evidence="12">
    <location>
        <begin position="15"/>
        <end position="185"/>
    </location>
</feature>
<evidence type="ECO:0000256" key="7">
    <source>
        <dbReference type="ARBA" id="ARBA00022737"/>
    </source>
</evidence>
<dbReference type="RefSeq" id="WP_308133739.1">
    <property type="nucleotide sequence ID" value="NZ_CP133197.1"/>
</dbReference>
<dbReference type="GO" id="GO:0005615">
    <property type="term" value="C:extracellular space"/>
    <property type="evidence" value="ECO:0007669"/>
    <property type="project" value="InterPro"/>
</dbReference>
<dbReference type="SUPFAM" id="SSF55486">
    <property type="entry name" value="Metalloproteases ('zincins'), catalytic domain"/>
    <property type="match status" value="1"/>
</dbReference>
<dbReference type="InterPro" id="IPR011049">
    <property type="entry name" value="Serralysin-like_metalloprot_C"/>
</dbReference>
<dbReference type="Proteomes" id="UP001223336">
    <property type="component" value="Unassembled WGS sequence"/>
</dbReference>
<evidence type="ECO:0000256" key="6">
    <source>
        <dbReference type="ARBA" id="ARBA00022723"/>
    </source>
</evidence>
<evidence type="ECO:0000256" key="5">
    <source>
        <dbReference type="ARBA" id="ARBA00022670"/>
    </source>
</evidence>
<keyword evidence="8" id="KW-0378">Hydrolase</keyword>
<evidence type="ECO:0000313" key="13">
    <source>
        <dbReference type="EMBL" id="MDQ5767573.1"/>
    </source>
</evidence>
<dbReference type="SMART" id="SM00235">
    <property type="entry name" value="ZnMc"/>
    <property type="match status" value="1"/>
</dbReference>
<protein>
    <submittedName>
        <fullName evidence="14">DUF4214 domain-containing protein</fullName>
    </submittedName>
</protein>
<dbReference type="InterPro" id="IPR025282">
    <property type="entry name" value="DUF4214"/>
</dbReference>
<dbReference type="Proteomes" id="UP001229862">
    <property type="component" value="Chromosome"/>
</dbReference>
<proteinExistence type="inferred from homology"/>
<dbReference type="PANTHER" id="PTHR10201">
    <property type="entry name" value="MATRIX METALLOPROTEINASE"/>
    <property type="match status" value="1"/>
</dbReference>
<dbReference type="SUPFAM" id="SSF51120">
    <property type="entry name" value="beta-Roll"/>
    <property type="match status" value="1"/>
</dbReference>
<name>A0AA51MR46_9GAMM</name>
<dbReference type="CDD" id="cd04277">
    <property type="entry name" value="ZnMc_serralysin_like"/>
    <property type="match status" value="1"/>
</dbReference>
<evidence type="ECO:0000256" key="1">
    <source>
        <dbReference type="ARBA" id="ARBA00001913"/>
    </source>
</evidence>
<evidence type="ECO:0000256" key="11">
    <source>
        <dbReference type="ARBA" id="ARBA00023049"/>
    </source>
</evidence>
<dbReference type="GO" id="GO:0005509">
    <property type="term" value="F:calcium ion binding"/>
    <property type="evidence" value="ECO:0007669"/>
    <property type="project" value="InterPro"/>
</dbReference>
<dbReference type="Pfam" id="PF00353">
    <property type="entry name" value="HemolysinCabind"/>
    <property type="match status" value="1"/>
</dbReference>
<keyword evidence="11" id="KW-0482">Metalloprotease</keyword>
<sequence length="534" mass="57761">MAIKNEKLIADALGSGYQWSSERVTFSLPIIGSSWGYAGEPNDSMYGVLSESQASRVRDALNAWDEVTALTLTEVNDIVGKGQIRVAFANVGTSEAGHAYYPGITEQAGDIWLDDNLKNVTFADNSYAYFLLLHEIGHALGLKHPHEASGLSSTVLPTELDDMRHTVMSYREQPDRYQLNFYINESNNLAYSATFVYASAPMLLDVLAIQALYGADYTTRTGNDTYRWEAGEAFFTTLWDAGGTDTIDASNQVASIINLNAGTFSSLGSVSADELKQSLAAQFPQYPSSWIDERVERFAADGTLYTGKDNLAIAYGVTIENAIGGAGNDTLIGNSANNILRGGAGNDVLESGSGSNTLFGDAGYDVARYASSSNAYRVTQNGDSWELASLNSGTIDVLHSIESLEFADRSFFDSVEAQQVYRLYQAAFDRTPDKGGLSYWISQYVAGKDLATISAGFTYSQEFMALYPVGDTSAFLYGLYDNVLGRTPDAGGLAHWQAEMQKGVSAAAVLLAFSESTENRINLAAIIDDGFWLA</sequence>
<evidence type="ECO:0000313" key="15">
    <source>
        <dbReference type="Proteomes" id="UP001223336"/>
    </source>
</evidence>
<dbReference type="EMBL" id="CP133217">
    <property type="protein sequence ID" value="WML88545.1"/>
    <property type="molecule type" value="Genomic_DNA"/>
</dbReference>
<keyword evidence="5" id="KW-0645">Protease</keyword>